<dbReference type="EMBL" id="LR590482">
    <property type="protein sequence ID" value="VTR00193.1"/>
    <property type="molecule type" value="Genomic_DNA"/>
</dbReference>
<evidence type="ECO:0000256" key="7">
    <source>
        <dbReference type="SAM" id="MobiDB-lite"/>
    </source>
</evidence>
<reference evidence="9 10" key="1">
    <citation type="submission" date="2019-05" db="EMBL/GenBank/DDBJ databases">
        <authorList>
            <consortium name="Pathogen Informatics"/>
        </authorList>
    </citation>
    <scope>NUCLEOTIDE SEQUENCE [LARGE SCALE GENOMIC DNA]</scope>
    <source>
        <strain evidence="9 10">NCTC10696</strain>
    </source>
</reference>
<dbReference type="InterPro" id="IPR001611">
    <property type="entry name" value="Leu-rich_rpt"/>
</dbReference>
<gene>
    <name evidence="9" type="ORF">NCTC10696_03038</name>
</gene>
<dbReference type="EC" id="2.3.2.27" evidence="2"/>
<dbReference type="InterPro" id="IPR050216">
    <property type="entry name" value="LRR_domain-containing"/>
</dbReference>
<dbReference type="InterPro" id="IPR003591">
    <property type="entry name" value="Leu-rich_rpt_typical-subtyp"/>
</dbReference>
<comment type="PTM">
    <text evidence="6">Ubiquitinated in the presence of host E1 ubiquitin-activating enzyme, E2 ubiquitin-conjugating enzyme and ubiquitin.</text>
</comment>
<keyword evidence="3" id="KW-0433">Leucine-rich repeat</keyword>
<accession>A0AAX3IBK6</accession>
<keyword evidence="6" id="KW-0808">Transferase</keyword>
<protein>
    <recommendedName>
        <fullName evidence="2">RING-type E3 ubiquitin transferase</fullName>
        <ecNumber evidence="2">2.3.2.27</ecNumber>
    </recommendedName>
</protein>
<dbReference type="PROSITE" id="PS52053">
    <property type="entry name" value="NEL"/>
    <property type="match status" value="1"/>
</dbReference>
<evidence type="ECO:0000256" key="4">
    <source>
        <dbReference type="ARBA" id="ARBA00022737"/>
    </source>
</evidence>
<comment type="similarity">
    <text evidence="6">Belongs to the LRR-containing bacterial E3 ligase family.</text>
</comment>
<evidence type="ECO:0000313" key="9">
    <source>
        <dbReference type="EMBL" id="VTR00193.1"/>
    </source>
</evidence>
<dbReference type="Pfam" id="PF00560">
    <property type="entry name" value="LRR_1"/>
    <property type="match status" value="1"/>
</dbReference>
<feature type="compositionally biased region" description="Acidic residues" evidence="7">
    <location>
        <begin position="2071"/>
        <end position="2082"/>
    </location>
</feature>
<dbReference type="PROSITE" id="PS51450">
    <property type="entry name" value="LRR"/>
    <property type="match status" value="1"/>
</dbReference>
<dbReference type="InterPro" id="IPR046673">
    <property type="entry name" value="ToxA_N"/>
</dbReference>
<keyword evidence="6" id="KW-0964">Secreted</keyword>
<evidence type="ECO:0000256" key="2">
    <source>
        <dbReference type="ARBA" id="ARBA00012483"/>
    </source>
</evidence>
<evidence type="ECO:0000259" key="8">
    <source>
        <dbReference type="PROSITE" id="PS52053"/>
    </source>
</evidence>
<evidence type="ECO:0000256" key="5">
    <source>
        <dbReference type="ARBA" id="ARBA00023026"/>
    </source>
</evidence>
<proteinExistence type="inferred from homology"/>
<evidence type="ECO:0000313" key="10">
    <source>
        <dbReference type="Proteomes" id="UP000306562"/>
    </source>
</evidence>
<dbReference type="InterPro" id="IPR029487">
    <property type="entry name" value="NEL_dom"/>
</dbReference>
<dbReference type="Pfam" id="PF20178">
    <property type="entry name" value="ToxA_N"/>
    <property type="match status" value="1"/>
</dbReference>
<dbReference type="Gene3D" id="3.80.10.10">
    <property type="entry name" value="Ribonuclease Inhibitor"/>
    <property type="match status" value="3"/>
</dbReference>
<feature type="domain" description="NEL" evidence="8">
    <location>
        <begin position="2098"/>
        <end position="2397"/>
    </location>
</feature>
<dbReference type="Pfam" id="PF14496">
    <property type="entry name" value="NEL"/>
    <property type="match status" value="1"/>
</dbReference>
<evidence type="ECO:0000256" key="3">
    <source>
        <dbReference type="ARBA" id="ARBA00022614"/>
    </source>
</evidence>
<organism evidence="9 10">
    <name type="scientific">Pseudomonas synxantha</name>
    <dbReference type="NCBI Taxonomy" id="47883"/>
    <lineage>
        <taxon>Bacteria</taxon>
        <taxon>Pseudomonadati</taxon>
        <taxon>Pseudomonadota</taxon>
        <taxon>Gammaproteobacteria</taxon>
        <taxon>Pseudomonadales</taxon>
        <taxon>Pseudomonadaceae</taxon>
        <taxon>Pseudomonas</taxon>
    </lineage>
</organism>
<evidence type="ECO:0000256" key="1">
    <source>
        <dbReference type="ARBA" id="ARBA00000900"/>
    </source>
</evidence>
<feature type="region of interest" description="Disordered" evidence="7">
    <location>
        <begin position="2055"/>
        <end position="2084"/>
    </location>
</feature>
<dbReference type="RefSeq" id="WP_057022519.1">
    <property type="nucleotide sequence ID" value="NZ_CBCSGQ010000050.1"/>
</dbReference>
<feature type="compositionally biased region" description="Low complexity" evidence="7">
    <location>
        <begin position="2060"/>
        <end position="2070"/>
    </location>
</feature>
<dbReference type="PANTHER" id="PTHR48051:SF1">
    <property type="entry name" value="RAS SUPPRESSOR PROTEIN 1"/>
    <property type="match status" value="1"/>
</dbReference>
<comment type="catalytic activity">
    <reaction evidence="1">
        <text>S-ubiquitinyl-[E2 ubiquitin-conjugating enzyme]-L-cysteine + [acceptor protein]-L-lysine = [E2 ubiquitin-conjugating enzyme]-L-cysteine + N(6)-ubiquitinyl-[acceptor protein]-L-lysine.</text>
        <dbReference type="EC" id="2.3.2.27"/>
    </reaction>
</comment>
<dbReference type="SUPFAM" id="SSF52058">
    <property type="entry name" value="L domain-like"/>
    <property type="match status" value="2"/>
</dbReference>
<dbReference type="GO" id="GO:0061630">
    <property type="term" value="F:ubiquitin protein ligase activity"/>
    <property type="evidence" value="ECO:0007669"/>
    <property type="project" value="UniProtKB-EC"/>
</dbReference>
<dbReference type="Gene3D" id="1.20.58.360">
    <property type="entry name" value="Shigella T3SS effector IpaH defines"/>
    <property type="match status" value="1"/>
</dbReference>
<keyword evidence="4" id="KW-0677">Repeat</keyword>
<evidence type="ECO:0000256" key="6">
    <source>
        <dbReference type="PROSITE-ProRule" id="PRU01398"/>
    </source>
</evidence>
<keyword evidence="6" id="KW-1035">Host cytoplasm</keyword>
<feature type="active site" description="Glycyl thioester intermediate" evidence="6">
    <location>
        <position position="2185"/>
    </location>
</feature>
<dbReference type="GO" id="GO:0005737">
    <property type="term" value="C:cytoplasm"/>
    <property type="evidence" value="ECO:0007669"/>
    <property type="project" value="TreeGrafter"/>
</dbReference>
<dbReference type="SUPFAM" id="SSF52047">
    <property type="entry name" value="RNI-like"/>
    <property type="match status" value="1"/>
</dbReference>
<keyword evidence="6" id="KW-0832">Ubl conjugation</keyword>
<dbReference type="GO" id="GO:0005576">
    <property type="term" value="C:extracellular region"/>
    <property type="evidence" value="ECO:0007669"/>
    <property type="project" value="UniProtKB-UniRule"/>
</dbReference>
<dbReference type="GO" id="GO:0016567">
    <property type="term" value="P:protein ubiquitination"/>
    <property type="evidence" value="ECO:0007669"/>
    <property type="project" value="InterPro"/>
</dbReference>
<feature type="region of interest" description="Disordered" evidence="7">
    <location>
        <begin position="2381"/>
        <end position="2406"/>
    </location>
</feature>
<name>A0AAX3IBK6_9PSED</name>
<feature type="compositionally biased region" description="Pro residues" evidence="7">
    <location>
        <begin position="2392"/>
        <end position="2406"/>
    </location>
</feature>
<dbReference type="Proteomes" id="UP000306562">
    <property type="component" value="Chromosome"/>
</dbReference>
<keyword evidence="5" id="KW-0843">Virulence</keyword>
<dbReference type="SMART" id="SM00369">
    <property type="entry name" value="LRR_TYP"/>
    <property type="match status" value="7"/>
</dbReference>
<dbReference type="PANTHER" id="PTHR48051">
    <property type="match status" value="1"/>
</dbReference>
<dbReference type="InterPro" id="IPR032675">
    <property type="entry name" value="LRR_dom_sf"/>
</dbReference>
<keyword evidence="6" id="KW-0833">Ubl conjugation pathway</keyword>
<sequence>MSDSSPLSVAGKPPAATLSIHGDFLEKAVPRWLVDATPARRAALVQATSLPDWYTSATLEQRKSMHASVKASAIAQVRLDQRMATFQDVDTFARPLLLEALKAQFQVEVDVDKTLLCLRRPLEVTVFQVEVASFEVLKLPMLQAALHNFEAWECRDGAYHASSGFVVQTSSPDTFEPATLALTVSEFLSLCRSLDVGAKYQDYLKGFFASADGTLRDAFVSSQKATLRAAADQALVSGDIEPADHEMIVSVINGEIHPWMSDKQVWFNDMGLMRKRMTGCVAFVICKKYRYNDEVILYVPHDPAHPLKRYTAEQMRAQFKRLFTARDGLQPGDPSPTAYQRFFSQFVAYVERSYYFSQFTQETADSPGGPLTSPWRTIIETISAASPVTQIKELPPARAAKLEPAADPYIAPSTLTRKGRGPWADNVDLWAYLFDRHRDKVLADARSHAVPTAEVDAKARDAKLAHLLQVGLLGLNLVSMFVPVLGEVMLGVMAAQLLYETFEGSIEWAEGDKRAAKAHLIDVAENLAQLAVMAGVGAGVRRFKAARLEPVIERLSPVTLPNGQTRLWKPDLDGYESAVTLGANTPPNALGQYLVEGKTYIRLGNKPYEQVFDESIKQWRIKHPSDVDAYQPILQSNGRGAWRHSLERPLEWDRLTLLRRMGPVTEGFSDTELIKVADVSGISDNALRKMHVDHAAPPAQLSDALRLFKADTDAGQVIEQLRGTQAIDQRYLYALPLVTELPGWPRARLLEVFEGPELSGRSVKYGSERLRVGATQKASIKISRADVLDGKLPERVLAALDEQEIVGMLGAQGARVKEARPLEFSKQLNEYAQTRKPAIFDSIYTGTEPLPPRVRVLQRNCPGLSEAAAEQVLAHAGPPELKQLDEAHRVPLTLLEEARWYARQGRQTRAYAGLRSDTMASADSRRLALHCLQKLPGWPDDLRLEVRDASPSGSLLDSIGSATAVQLKYLVKKGPHFQAFNERGEALNSVSREGDNFYASLMHALPDEARRGLGVPQVGQSASLQDKLIEFADRYRSETPLLLEPQGRWFRPPVRVNAKLLGYPASGRPLDLRLNLEARARTLYPELSGDQAAAYIRRLRQAGKSDRDIFNALQNCEREYQQLASTLDQWVGQAPTTYASWSTAPDNTAYLHRAQVAQLLKAIWARAPLVGEVQHADRLSLVINDPLPPLTADFSHIRELSVGGRGMTDANSNAFLTRFPNVRTLSIGENGRFWGPTADGKPALTSLPQAVSEMRQLSRLKFKTDALSLAPDFASKLQALTALEELHIDCAGFSPTALNNLDLSALVQLKQLKFDAPHALSRWPAYVEQLPRLERLDLSNTAISALPPSLYSGHERLWAGLSLDWAKFPPQAFKPAYEYIKDYQGEQGNLMDLQQMVSDYIKGQLGAMARKNQPITLALHEKLLASAPTPQARFAAIEKLSAEYDRVFESFYYPPVSATQSFRLRSASWQVGPAAELVNVLEANWWGAVAQRYGLPANVSVLELPGADTYSVPPGTPIELPPLPAGSFEHVRTLRLRWSGQSAEQTRGFIRAFSGTQTLELKSHRLNEIPIAQGDLPALTQLDLSFNQLEGGPQVLAQLNALQNLELLDLSHNPLNQLDVSALTRLKALNLRATQLQAWPTGAEGLPQLAWLDLRDNQLPTLPIRVLENDAVLMKLDLAGNRFTPTGEDSLQSARQRVENTQGLPAGALARFEQQGRSQAFAPPHASVSMAGYLLPMPRPFAGPAGAPGYTARLQRLNPALTEELALQRLAQLRSAGMGESQVDAQLTAWHQAHDTLLRQLNGWLYTRELRGQDLSAVAQERRLVALKIRQAWQNGLSDDAGTELSLHGLQVNDLPRLSTPLYHVHTLDLTGVRFSEQSAEGFLDSFPALRRLVLSGNQLTTLPLAVQRLNQLEQLELAANALSDPEPLYPLLGNEGLRRLDLSHNSLRMFNPSTFGRLEALYLNYNTVANWPSAALTAPALHTLDLSGNALTSFAYSLLDGRHEELVTGTDLVDNHQLSLNALRLMRAYSDSHLGGGGVMGLTREEIDTRIAALESDSDSGSGSSSGSDSDSDGDSGDSGDDAYAPLEIILDPAADTSEAALATWLVNVPEPLAAARREVWVQLSQEPGHAPFFHLLAQLRHTPEYEYTRADFTRRVWAVIDAAVSSAQQREPLFVASQTHATCIDGRILTFSAMEVLVFEENVLRGVPGDELRLRGQRLLNLSRQLFRLDRVDSLAEANAKGMDRAEVRLHYRVGMTRSWPDGLELPGQPSYMAFATPISGPELLQARTEILAAEASEAFYESLLARDYWLSYLRERHGQAFEALEENARRRQEALEDEYSARQSGTESQERYEVALNLLEIELGSARAQKLLELSRQEVQEVSAGAAPTPRPASPQPGPSSRH</sequence>